<feature type="compositionally biased region" description="Acidic residues" evidence="1">
    <location>
        <begin position="535"/>
        <end position="550"/>
    </location>
</feature>
<feature type="region of interest" description="Disordered" evidence="1">
    <location>
        <begin position="530"/>
        <end position="550"/>
    </location>
</feature>
<dbReference type="AlphaFoldDB" id="A0A2H3J2V5"/>
<dbReference type="OrthoDB" id="2801457at2759"/>
<dbReference type="EMBL" id="KB467876">
    <property type="protein sequence ID" value="PCH36311.1"/>
    <property type="molecule type" value="Genomic_DNA"/>
</dbReference>
<organism evidence="2 3">
    <name type="scientific">Wolfiporia cocos (strain MD-104)</name>
    <name type="common">Brown rot fungus</name>
    <dbReference type="NCBI Taxonomy" id="742152"/>
    <lineage>
        <taxon>Eukaryota</taxon>
        <taxon>Fungi</taxon>
        <taxon>Dikarya</taxon>
        <taxon>Basidiomycota</taxon>
        <taxon>Agaricomycotina</taxon>
        <taxon>Agaricomycetes</taxon>
        <taxon>Polyporales</taxon>
        <taxon>Phaeolaceae</taxon>
        <taxon>Wolfiporia</taxon>
    </lineage>
</organism>
<dbReference type="Proteomes" id="UP000218811">
    <property type="component" value="Unassembled WGS sequence"/>
</dbReference>
<proteinExistence type="predicted"/>
<protein>
    <submittedName>
        <fullName evidence="2">Uncharacterized protein</fullName>
    </submittedName>
</protein>
<evidence type="ECO:0000313" key="3">
    <source>
        <dbReference type="Proteomes" id="UP000218811"/>
    </source>
</evidence>
<evidence type="ECO:0000313" key="2">
    <source>
        <dbReference type="EMBL" id="PCH36311.1"/>
    </source>
</evidence>
<dbReference type="OMA" id="WIRECLI"/>
<reference evidence="2 3" key="1">
    <citation type="journal article" date="2012" name="Science">
        <title>The Paleozoic origin of enzymatic lignin decomposition reconstructed from 31 fungal genomes.</title>
        <authorList>
            <person name="Floudas D."/>
            <person name="Binder M."/>
            <person name="Riley R."/>
            <person name="Barry K."/>
            <person name="Blanchette R.A."/>
            <person name="Henrissat B."/>
            <person name="Martinez A.T."/>
            <person name="Otillar R."/>
            <person name="Spatafora J.W."/>
            <person name="Yadav J.S."/>
            <person name="Aerts A."/>
            <person name="Benoit I."/>
            <person name="Boyd A."/>
            <person name="Carlson A."/>
            <person name="Copeland A."/>
            <person name="Coutinho P.M."/>
            <person name="de Vries R.P."/>
            <person name="Ferreira P."/>
            <person name="Findley K."/>
            <person name="Foster B."/>
            <person name="Gaskell J."/>
            <person name="Glotzer D."/>
            <person name="Gorecki P."/>
            <person name="Heitman J."/>
            <person name="Hesse C."/>
            <person name="Hori C."/>
            <person name="Igarashi K."/>
            <person name="Jurgens J.A."/>
            <person name="Kallen N."/>
            <person name="Kersten P."/>
            <person name="Kohler A."/>
            <person name="Kuees U."/>
            <person name="Kumar T.K.A."/>
            <person name="Kuo A."/>
            <person name="LaButti K."/>
            <person name="Larrondo L.F."/>
            <person name="Lindquist E."/>
            <person name="Ling A."/>
            <person name="Lombard V."/>
            <person name="Lucas S."/>
            <person name="Lundell T."/>
            <person name="Martin R."/>
            <person name="McLaughlin D.J."/>
            <person name="Morgenstern I."/>
            <person name="Morin E."/>
            <person name="Murat C."/>
            <person name="Nagy L.G."/>
            <person name="Nolan M."/>
            <person name="Ohm R.A."/>
            <person name="Patyshakuliyeva A."/>
            <person name="Rokas A."/>
            <person name="Ruiz-Duenas F.J."/>
            <person name="Sabat G."/>
            <person name="Salamov A."/>
            <person name="Samejima M."/>
            <person name="Schmutz J."/>
            <person name="Slot J.C."/>
            <person name="St John F."/>
            <person name="Stenlid J."/>
            <person name="Sun H."/>
            <person name="Sun S."/>
            <person name="Syed K."/>
            <person name="Tsang A."/>
            <person name="Wiebenga A."/>
            <person name="Young D."/>
            <person name="Pisabarro A."/>
            <person name="Eastwood D.C."/>
            <person name="Martin F."/>
            <person name="Cullen D."/>
            <person name="Grigoriev I.V."/>
            <person name="Hibbett D.S."/>
        </authorList>
    </citation>
    <scope>NUCLEOTIDE SEQUENCE [LARGE SCALE GENOMIC DNA]</scope>
    <source>
        <strain evidence="2 3">MD-104</strain>
    </source>
</reference>
<name>A0A2H3J2V5_WOLCO</name>
<accession>A0A2H3J2V5</accession>
<keyword evidence="3" id="KW-1185">Reference proteome</keyword>
<sequence length="550" mass="61827">MMNVKILVRSDLGSSPFCKNLEYSFARHRGPGSPIARLSEDVLYEIFCLLAAFQDADDPRPFSYTALKQRNSWLAITYVCRYWRHIALHSPRLWTLLVLNEDCNLTWIRECLIRSQSSKLVINMEGPATSPEAVADMRYMASMVALRTRRIASLFVINFSPEDTNFIVAPFRQPAPLLVTLIVSADQMRFPSTSSLIPMFSGKMPKLTSVVICPMSMPWCPYENLTQILLPNQPVPSLTELMWTIRRCPRLESLGLGLLGHSYPPDPPALTQDLILDSPVELPLLSNLLLFGHYDIVTPLLGRIIYPPTATTVLSFKHQPFNRCRFLSAPSCASAGGQVQSLTMDMYLWKHGCGLRLASLQPDTFTAQWEWTDRTDAFHDPQRLAHFGETVHFAGAQQLAIQALDVALYEQDWLHVLAQMPALRRIELVTCFAGPPTLLGALARTRACGAEGRVPAVCPLLEEFVVPGEHYWSEETVESIIALCEARAALGVGLKTMELRLSRPREAYSDGLDKKGHGLVSIIWPRVRDDREDRNEDEETDVDDSDDEES</sequence>
<dbReference type="Gene3D" id="1.20.1280.50">
    <property type="match status" value="1"/>
</dbReference>
<evidence type="ECO:0000256" key="1">
    <source>
        <dbReference type="SAM" id="MobiDB-lite"/>
    </source>
</evidence>
<gene>
    <name evidence="2" type="ORF">WOLCODRAFT_108528</name>
</gene>